<reference evidence="2 3" key="1">
    <citation type="journal article" date="2015" name="Nature">
        <title>rRNA introns, odd ribosomes, and small enigmatic genomes across a large radiation of phyla.</title>
        <authorList>
            <person name="Brown C.T."/>
            <person name="Hug L.A."/>
            <person name="Thomas B.C."/>
            <person name="Sharon I."/>
            <person name="Castelle C.J."/>
            <person name="Singh A."/>
            <person name="Wilkins M.J."/>
            <person name="Williams K.H."/>
            <person name="Banfield J.F."/>
        </authorList>
    </citation>
    <scope>NUCLEOTIDE SEQUENCE [LARGE SCALE GENOMIC DNA]</scope>
</reference>
<accession>A0A0G0Z2W8</accession>
<sequence length="381" mass="41914">MYSTFSNIQESFKLAWKHKMLWILALVLMGGANFNSYSNLSNVANKSSDSIETPQLDKIPFDKMTPLEGKYNLESDGQGNFELKNDDALSPDVVIPSVPVNSVLGMAQASPNFNIAGFIGSLVIIAPIVLAVIFFWAAIGFLTSVWVKGALYSGLLKACNSEAYDFKDLGSEGKSNWKRYLKLALYFFFKRLLSVIPITVVSVVLAAVNGSTTASAGLNAVFGILMFLTILWALIYNIRLYFVEQFSLRSIIADNVPTKATFKLGWKYYKTRPGKSIKLALALLLVLPVFMLILFLPTGLLAGIVAFLVKQEASFLIIGLVGFFAAITGGVSMVVATPFICNVTNFSWTRLFLFARESFDTKPAQDPVEFMYKPEAANGQI</sequence>
<evidence type="ECO:0000313" key="2">
    <source>
        <dbReference type="EMBL" id="KKS07263.1"/>
    </source>
</evidence>
<feature type="transmembrane region" description="Helical" evidence="1">
    <location>
        <begin position="115"/>
        <end position="147"/>
    </location>
</feature>
<feature type="transmembrane region" description="Helical" evidence="1">
    <location>
        <begin position="220"/>
        <end position="242"/>
    </location>
</feature>
<dbReference type="Proteomes" id="UP000034544">
    <property type="component" value="Unassembled WGS sequence"/>
</dbReference>
<protein>
    <recommendedName>
        <fullName evidence="4">Glycerophosphoryl diester phosphodiesterase membrane domain-containing protein</fullName>
    </recommendedName>
</protein>
<feature type="transmembrane region" description="Helical" evidence="1">
    <location>
        <begin position="279"/>
        <end position="309"/>
    </location>
</feature>
<feature type="transmembrane region" description="Helical" evidence="1">
    <location>
        <begin position="20"/>
        <end position="38"/>
    </location>
</feature>
<feature type="transmembrane region" description="Helical" evidence="1">
    <location>
        <begin position="315"/>
        <end position="341"/>
    </location>
</feature>
<organism evidence="2 3">
    <name type="scientific">candidate division WWE3 bacterium GW2011_GWE1_41_27</name>
    <dbReference type="NCBI Taxonomy" id="1619131"/>
    <lineage>
        <taxon>Bacteria</taxon>
        <taxon>Katanobacteria</taxon>
    </lineage>
</organism>
<keyword evidence="1" id="KW-1133">Transmembrane helix</keyword>
<dbReference type="EMBL" id="LCBF01000010">
    <property type="protein sequence ID" value="KKS07263.1"/>
    <property type="molecule type" value="Genomic_DNA"/>
</dbReference>
<evidence type="ECO:0000313" key="3">
    <source>
        <dbReference type="Proteomes" id="UP000034544"/>
    </source>
</evidence>
<feature type="transmembrane region" description="Helical" evidence="1">
    <location>
        <begin position="183"/>
        <end position="208"/>
    </location>
</feature>
<gene>
    <name evidence="2" type="ORF">UU59_C0010G0006</name>
</gene>
<name>A0A0G0Z2W8_UNCKA</name>
<evidence type="ECO:0008006" key="4">
    <source>
        <dbReference type="Google" id="ProtNLM"/>
    </source>
</evidence>
<keyword evidence="1" id="KW-0472">Membrane</keyword>
<evidence type="ECO:0000256" key="1">
    <source>
        <dbReference type="SAM" id="Phobius"/>
    </source>
</evidence>
<dbReference type="AlphaFoldDB" id="A0A0G0Z2W8"/>
<keyword evidence="1" id="KW-0812">Transmembrane</keyword>
<proteinExistence type="predicted"/>
<comment type="caution">
    <text evidence="2">The sequence shown here is derived from an EMBL/GenBank/DDBJ whole genome shotgun (WGS) entry which is preliminary data.</text>
</comment>